<dbReference type="PANTHER" id="PTHR30588:SF0">
    <property type="entry name" value="BRANCHED-CHAIN AMINO ACID PERMEASE BRNQ"/>
    <property type="match status" value="1"/>
</dbReference>
<evidence type="ECO:0000313" key="10">
    <source>
        <dbReference type="EMBL" id="EGF11693.1"/>
    </source>
</evidence>
<dbReference type="AlphaFoldDB" id="F2BA51"/>
<evidence type="ECO:0000256" key="4">
    <source>
        <dbReference type="ARBA" id="ARBA00022475"/>
    </source>
</evidence>
<comment type="function">
    <text evidence="9">Component of the transport system for branched-chain amino acids.</text>
</comment>
<evidence type="ECO:0000256" key="7">
    <source>
        <dbReference type="ARBA" id="ARBA00022989"/>
    </source>
</evidence>
<feature type="transmembrane region" description="Helical" evidence="9">
    <location>
        <begin position="214"/>
        <end position="233"/>
    </location>
</feature>
<gene>
    <name evidence="10" type="primary">brnQ</name>
    <name evidence="10" type="ORF">HMPREF9123_0605</name>
</gene>
<evidence type="ECO:0000256" key="8">
    <source>
        <dbReference type="ARBA" id="ARBA00023136"/>
    </source>
</evidence>
<feature type="transmembrane region" description="Helical" evidence="9">
    <location>
        <begin position="9"/>
        <end position="29"/>
    </location>
</feature>
<feature type="transmembrane region" description="Helical" evidence="9">
    <location>
        <begin position="393"/>
        <end position="411"/>
    </location>
</feature>
<dbReference type="GO" id="GO:0015188">
    <property type="term" value="F:L-isoleucine transmembrane transporter activity"/>
    <property type="evidence" value="ECO:0007669"/>
    <property type="project" value="TreeGrafter"/>
</dbReference>
<dbReference type="Gene3D" id="1.20.1740.10">
    <property type="entry name" value="Amino acid/polyamine transporter I"/>
    <property type="match status" value="1"/>
</dbReference>
<keyword evidence="8 9" id="KW-0472">Membrane</keyword>
<evidence type="ECO:0000256" key="3">
    <source>
        <dbReference type="ARBA" id="ARBA00022448"/>
    </source>
</evidence>
<keyword evidence="11" id="KW-1185">Reference proteome</keyword>
<dbReference type="GO" id="GO:0005886">
    <property type="term" value="C:plasma membrane"/>
    <property type="evidence" value="ECO:0007669"/>
    <property type="project" value="UniProtKB-SubCell"/>
</dbReference>
<comment type="caution">
    <text evidence="10">The sequence shown here is derived from an EMBL/GenBank/DDBJ whole genome shotgun (WGS) entry which is preliminary data.</text>
</comment>
<dbReference type="OrthoDB" id="9783920at2"/>
<feature type="transmembrane region" description="Helical" evidence="9">
    <location>
        <begin position="367"/>
        <end position="384"/>
    </location>
</feature>
<dbReference type="GO" id="GO:0015820">
    <property type="term" value="P:L-leucine transport"/>
    <property type="evidence" value="ECO:0007669"/>
    <property type="project" value="TreeGrafter"/>
</dbReference>
<feature type="transmembrane region" description="Helical" evidence="9">
    <location>
        <begin position="341"/>
        <end position="361"/>
    </location>
</feature>
<keyword evidence="7 9" id="KW-1133">Transmembrane helix</keyword>
<dbReference type="GO" id="GO:0015190">
    <property type="term" value="F:L-leucine transmembrane transporter activity"/>
    <property type="evidence" value="ECO:0007669"/>
    <property type="project" value="TreeGrafter"/>
</dbReference>
<dbReference type="PANTHER" id="PTHR30588">
    <property type="entry name" value="BRANCHED-CHAIN AMINO ACID TRANSPORT SYSTEM 2 CARRIER PROTEIN"/>
    <property type="match status" value="1"/>
</dbReference>
<evidence type="ECO:0000313" key="11">
    <source>
        <dbReference type="Proteomes" id="UP000004105"/>
    </source>
</evidence>
<dbReference type="Pfam" id="PF05525">
    <property type="entry name" value="Branch_AA_trans"/>
    <property type="match status" value="1"/>
</dbReference>
<evidence type="ECO:0000256" key="5">
    <source>
        <dbReference type="ARBA" id="ARBA00022692"/>
    </source>
</evidence>
<feature type="transmembrane region" description="Helical" evidence="9">
    <location>
        <begin position="304"/>
        <end position="329"/>
    </location>
</feature>
<dbReference type="HOGENOM" id="CLU_036807_0_1_4"/>
<dbReference type="RefSeq" id="WP_007341617.1">
    <property type="nucleotide sequence ID" value="NZ_GL878494.1"/>
</dbReference>
<comment type="subcellular location">
    <subcellularLocation>
        <location evidence="9">Cell inner membrane</location>
        <topology evidence="9">Multi-pass membrane protein</topology>
    </subcellularLocation>
    <subcellularLocation>
        <location evidence="1">Cell membrane</location>
        <topology evidence="1">Multi-pass membrane protein</topology>
    </subcellularLocation>
</comment>
<comment type="similarity">
    <text evidence="2 9">Belongs to the branched chain amino acid transporter family.</text>
</comment>
<proteinExistence type="inferred from homology"/>
<keyword evidence="4" id="KW-1003">Cell membrane</keyword>
<reference evidence="10 11" key="1">
    <citation type="submission" date="2011-02" db="EMBL/GenBank/DDBJ databases">
        <authorList>
            <person name="Muzny D."/>
            <person name="Qin X."/>
            <person name="Deng J."/>
            <person name="Jiang H."/>
            <person name="Liu Y."/>
            <person name="Qu J."/>
            <person name="Song X.-Z."/>
            <person name="Zhang L."/>
            <person name="Thornton R."/>
            <person name="Coyle M."/>
            <person name="Francisco L."/>
            <person name="Jackson L."/>
            <person name="Javaid M."/>
            <person name="Korchina V."/>
            <person name="Kovar C."/>
            <person name="Mata R."/>
            <person name="Mathew T."/>
            <person name="Ngo R."/>
            <person name="Nguyen L."/>
            <person name="Nguyen N."/>
            <person name="Okwuonu G."/>
            <person name="Ongeri F."/>
            <person name="Pham C."/>
            <person name="Simmons D."/>
            <person name="Wilczek-Boney K."/>
            <person name="Hale W."/>
            <person name="Jakkamsetti A."/>
            <person name="Pham P."/>
            <person name="Ruth R."/>
            <person name="San Lucas F."/>
            <person name="Warren J."/>
            <person name="Zhang J."/>
            <person name="Zhao Z."/>
            <person name="Zhou C."/>
            <person name="Zhu D."/>
            <person name="Lee S."/>
            <person name="Bess C."/>
            <person name="Blankenburg K."/>
            <person name="Forbes L."/>
            <person name="Fu Q."/>
            <person name="Gubbala S."/>
            <person name="Hirani K."/>
            <person name="Jayaseelan J.C."/>
            <person name="Lara F."/>
            <person name="Munidasa M."/>
            <person name="Palculict T."/>
            <person name="Patil S."/>
            <person name="Pu L.-L."/>
            <person name="Saada N."/>
            <person name="Tang L."/>
            <person name="Weissenberger G."/>
            <person name="Zhu Y."/>
            <person name="Hemphill L."/>
            <person name="Shang Y."/>
            <person name="Youmans B."/>
            <person name="Ayvaz T."/>
            <person name="Ross M."/>
            <person name="Santibanez J."/>
            <person name="Aqrawi P."/>
            <person name="Gross S."/>
            <person name="Joshi V."/>
            <person name="Fowler G."/>
            <person name="Nazareth L."/>
            <person name="Reid J."/>
            <person name="Worley K."/>
            <person name="Petrosino J."/>
            <person name="Highlander S."/>
            <person name="Gibbs R."/>
        </authorList>
    </citation>
    <scope>NUCLEOTIDE SEQUENCE [LARGE SCALE GENOMIC DNA]</scope>
    <source>
        <strain evidence="10 11">ATCC BAA-1200</strain>
    </source>
</reference>
<dbReference type="NCBIfam" id="TIGR00796">
    <property type="entry name" value="livcs"/>
    <property type="match status" value="1"/>
</dbReference>
<feature type="transmembrane region" description="Helical" evidence="9">
    <location>
        <begin position="254"/>
        <end position="274"/>
    </location>
</feature>
<feature type="transmembrane region" description="Helical" evidence="9">
    <location>
        <begin position="41"/>
        <end position="66"/>
    </location>
</feature>
<dbReference type="InterPro" id="IPR004685">
    <property type="entry name" value="Brnchd-chn_aa_trnsp_Livcs"/>
</dbReference>
<dbReference type="Proteomes" id="UP000004105">
    <property type="component" value="Unassembled WGS sequence"/>
</dbReference>
<feature type="transmembrane region" description="Helical" evidence="9">
    <location>
        <begin position="141"/>
        <end position="161"/>
    </location>
</feature>
<keyword evidence="6 9" id="KW-0029">Amino-acid transport</keyword>
<keyword evidence="5 9" id="KW-0812">Transmembrane</keyword>
<keyword evidence="3 9" id="KW-0813">Transport</keyword>
<dbReference type="EMBL" id="AFAY01000011">
    <property type="protein sequence ID" value="EGF11693.1"/>
    <property type="molecule type" value="Genomic_DNA"/>
</dbReference>
<evidence type="ECO:0000256" key="1">
    <source>
        <dbReference type="ARBA" id="ARBA00004651"/>
    </source>
</evidence>
<evidence type="ECO:0000256" key="6">
    <source>
        <dbReference type="ARBA" id="ARBA00022970"/>
    </source>
</evidence>
<feature type="transmembrane region" description="Helical" evidence="9">
    <location>
        <begin position="78"/>
        <end position="99"/>
    </location>
</feature>
<organism evidence="10 11">
    <name type="scientific">Neisseria bacilliformis ATCC BAA-1200</name>
    <dbReference type="NCBI Taxonomy" id="888742"/>
    <lineage>
        <taxon>Bacteria</taxon>
        <taxon>Pseudomonadati</taxon>
        <taxon>Pseudomonadota</taxon>
        <taxon>Betaproteobacteria</taxon>
        <taxon>Neisseriales</taxon>
        <taxon>Neisseriaceae</taxon>
        <taxon>Neisseria</taxon>
    </lineage>
</organism>
<dbReference type="GO" id="GO:0005304">
    <property type="term" value="F:L-valine transmembrane transporter activity"/>
    <property type="evidence" value="ECO:0007669"/>
    <property type="project" value="TreeGrafter"/>
</dbReference>
<accession>F2BA51</accession>
<dbReference type="GO" id="GO:0015818">
    <property type="term" value="P:isoleucine transport"/>
    <property type="evidence" value="ECO:0007669"/>
    <property type="project" value="TreeGrafter"/>
</dbReference>
<protein>
    <recommendedName>
        <fullName evidence="9">Branched-chain amino acid transport system carrier protein</fullName>
    </recommendedName>
</protein>
<name>F2BA51_9NEIS</name>
<evidence type="ECO:0000256" key="2">
    <source>
        <dbReference type="ARBA" id="ARBA00008540"/>
    </source>
</evidence>
<feature type="transmembrane region" description="Helical" evidence="9">
    <location>
        <begin position="446"/>
        <end position="465"/>
    </location>
</feature>
<sequence length="470" mass="50112">MTSNTKKSAFLATGLMLFALFFGSGNLIYPPTMGQNAGSAILPATLGFLITGVGLPLMGVLAIAYSNSHDVQDLAGRVAKWYGIVFAVVLYLAIGPLFVSPRNATVAFDIAIQPFLGDDAQLKARSTNILFSLGKYQISELQAWLAGFATLFFAVSYWLSVSPGKLVDRVGKVLTPALLLSIAVLVVYAAIFPMAPLQPPSAEYAATPMVKGLIAGYGTMDALASLVFAIIVIDAVRGMGYEKKEEVLYLTSRAGIVAITFLALVYAFVAYMGASSVGQIGMQENGAVVLAKAANFYFGAPGNILLAVIVLLACLSTSVGLITSCGEYFARLIPQVSYRNWIIIFTLVSLAFANVGLTGIVKFSVPALMLLYPLTMVLIILAFLDKFFGSRRIVYAATMLGTAPVAIIDGWRTLHGMLEQSKDDWIMQADAYLTGALPLYPQGLGWMLPAAAGFLIGLVLAKIFVKKQAV</sequence>
<feature type="transmembrane region" description="Helical" evidence="9">
    <location>
        <begin position="173"/>
        <end position="194"/>
    </location>
</feature>
<evidence type="ECO:0000256" key="9">
    <source>
        <dbReference type="RuleBase" id="RU362122"/>
    </source>
</evidence>